<sequence>MGGGGFVVVKYPSLSQWKELVETGVWRSGSSKAHCQVGDVLFFTLTMSGHFQGAAEVQEVTRSEGDACMAWVHAGELSFAEARHLGVKTKDGGRVEGGAGPALLKLVKANGQRCELPKVKRRRTEDEDFDFSSSGHLGDLSYDRYVKLFDKFKAVSEKIGKVESLYDLSPSDKEEIAQGSGIL</sequence>
<protein>
    <recommendedName>
        <fullName evidence="3">EVE domain-containing protein</fullName>
    </recommendedName>
</protein>
<name>A0A5B8ML24_9CHLO</name>
<accession>A0A5B8ML24</accession>
<dbReference type="EMBL" id="CP031038">
    <property type="protein sequence ID" value="QDZ21099.1"/>
    <property type="molecule type" value="Genomic_DNA"/>
</dbReference>
<dbReference type="Proteomes" id="UP000316726">
    <property type="component" value="Chromosome 5"/>
</dbReference>
<gene>
    <name evidence="1" type="ORF">A3770_05p36170</name>
</gene>
<keyword evidence="2" id="KW-1185">Reference proteome</keyword>
<reference evidence="1 2" key="1">
    <citation type="submission" date="2018-07" db="EMBL/GenBank/DDBJ databases">
        <title>The complete nuclear genome of the prasinophyte Chloropicon primus (CCMP1205).</title>
        <authorList>
            <person name="Pombert J.-F."/>
            <person name="Otis C."/>
            <person name="Turmel M."/>
            <person name="Lemieux C."/>
        </authorList>
    </citation>
    <scope>NUCLEOTIDE SEQUENCE [LARGE SCALE GENOMIC DNA]</scope>
    <source>
        <strain evidence="1 2">CCMP1205</strain>
    </source>
</reference>
<dbReference type="AlphaFoldDB" id="A0A5B8ML24"/>
<evidence type="ECO:0000313" key="1">
    <source>
        <dbReference type="EMBL" id="QDZ21099.1"/>
    </source>
</evidence>
<dbReference type="OrthoDB" id="515725at2759"/>
<evidence type="ECO:0008006" key="3">
    <source>
        <dbReference type="Google" id="ProtNLM"/>
    </source>
</evidence>
<evidence type="ECO:0000313" key="2">
    <source>
        <dbReference type="Proteomes" id="UP000316726"/>
    </source>
</evidence>
<organism evidence="1 2">
    <name type="scientific">Chloropicon primus</name>
    <dbReference type="NCBI Taxonomy" id="1764295"/>
    <lineage>
        <taxon>Eukaryota</taxon>
        <taxon>Viridiplantae</taxon>
        <taxon>Chlorophyta</taxon>
        <taxon>Chloropicophyceae</taxon>
        <taxon>Chloropicales</taxon>
        <taxon>Chloropicaceae</taxon>
        <taxon>Chloropicon</taxon>
    </lineage>
</organism>
<proteinExistence type="predicted"/>